<evidence type="ECO:0000313" key="3">
    <source>
        <dbReference type="Proteomes" id="UP000269001"/>
    </source>
</evidence>
<name>A0A3A8F4Y5_9GAMM</name>
<feature type="signal peptide" evidence="1">
    <location>
        <begin position="1"/>
        <end position="28"/>
    </location>
</feature>
<protein>
    <recommendedName>
        <fullName evidence="4">DUF1311 domain-containing protein</fullName>
    </recommendedName>
</protein>
<keyword evidence="1" id="KW-0732">Signal</keyword>
<dbReference type="EMBL" id="RAXU01000002">
    <property type="protein sequence ID" value="RKG35793.1"/>
    <property type="molecule type" value="Genomic_DNA"/>
</dbReference>
<reference evidence="2 3" key="1">
    <citation type="submission" date="2018-09" db="EMBL/GenBank/DDBJ databases">
        <title>The draft genome of Acinetobacter spp. strains.</title>
        <authorList>
            <person name="Qin J."/>
            <person name="Feng Y."/>
            <person name="Zong Z."/>
        </authorList>
    </citation>
    <scope>NUCLEOTIDE SEQUENCE [LARGE SCALE GENOMIC DNA]</scope>
    <source>
        <strain evidence="2 3">WCHAc060096</strain>
    </source>
</reference>
<organism evidence="2 3">
    <name type="scientific">Acinetobacter guerrae</name>
    <dbReference type="NCBI Taxonomy" id="1843371"/>
    <lineage>
        <taxon>Bacteria</taxon>
        <taxon>Pseudomonadati</taxon>
        <taxon>Pseudomonadota</taxon>
        <taxon>Gammaproteobacteria</taxon>
        <taxon>Moraxellales</taxon>
        <taxon>Moraxellaceae</taxon>
        <taxon>Acinetobacter</taxon>
    </lineage>
</organism>
<feature type="chain" id="PRO_5017402465" description="DUF1311 domain-containing protein" evidence="1">
    <location>
        <begin position="29"/>
        <end position="217"/>
    </location>
</feature>
<evidence type="ECO:0000256" key="1">
    <source>
        <dbReference type="SAM" id="SignalP"/>
    </source>
</evidence>
<comment type="caution">
    <text evidence="2">The sequence shown here is derived from an EMBL/GenBank/DDBJ whole genome shotgun (WGS) entry which is preliminary data.</text>
</comment>
<keyword evidence="3" id="KW-1185">Reference proteome</keyword>
<proteinExistence type="predicted"/>
<dbReference type="Proteomes" id="UP000269001">
    <property type="component" value="Unassembled WGS sequence"/>
</dbReference>
<sequence length="217" mass="25382">MTFRTDRFPLKNVFCALTISFCFSSAYATDSFDCSKNRASFASKKICSKNFMEARHELNNKFLVAYLISDAPIKLLYDTHSIWLNRLQQCKAQSCISQQFELREDDLNFYTSLNQSLTQHFLKFEHGKIAKQPIHLQVHQLTKDKVKIEGIAYRNPNNRNDSQTIPLLAYTAPDKKEQIFDNEHDCKYNFNFQKSILVVKTEQKGCEQFSGIYRLYD</sequence>
<evidence type="ECO:0008006" key="4">
    <source>
        <dbReference type="Google" id="ProtNLM"/>
    </source>
</evidence>
<dbReference type="AlphaFoldDB" id="A0A3A8F4Y5"/>
<gene>
    <name evidence="2" type="ORF">D7V21_02670</name>
</gene>
<evidence type="ECO:0000313" key="2">
    <source>
        <dbReference type="EMBL" id="RKG35793.1"/>
    </source>
</evidence>
<accession>A0A3A8F4Y5</accession>
<dbReference type="RefSeq" id="WP_120368988.1">
    <property type="nucleotide sequence ID" value="NZ_RAXU01000002.1"/>
</dbReference>